<reference evidence="1" key="1">
    <citation type="journal article" date="2020" name="Nature">
        <title>Giant virus diversity and host interactions through global metagenomics.</title>
        <authorList>
            <person name="Schulz F."/>
            <person name="Roux S."/>
            <person name="Paez-Espino D."/>
            <person name="Jungbluth S."/>
            <person name="Walsh D.A."/>
            <person name="Denef V.J."/>
            <person name="McMahon K.D."/>
            <person name="Konstantinidis K.T."/>
            <person name="Eloe-Fadrosh E.A."/>
            <person name="Kyrpides N.C."/>
            <person name="Woyke T."/>
        </authorList>
    </citation>
    <scope>NUCLEOTIDE SEQUENCE</scope>
    <source>
        <strain evidence="1">GVMAG-M-3300025572-1</strain>
    </source>
</reference>
<dbReference type="EMBL" id="MN740283">
    <property type="protein sequence ID" value="QHT97812.1"/>
    <property type="molecule type" value="Genomic_DNA"/>
</dbReference>
<dbReference type="AlphaFoldDB" id="A0A6C0IXL7"/>
<organism evidence="1">
    <name type="scientific">viral metagenome</name>
    <dbReference type="NCBI Taxonomy" id="1070528"/>
    <lineage>
        <taxon>unclassified sequences</taxon>
        <taxon>metagenomes</taxon>
        <taxon>organismal metagenomes</taxon>
    </lineage>
</organism>
<sequence length="149" mass="17788">MLTLLLLLIIGLFLVRSSILLRTWFHDELNSIGLQVGDHIYTPLSLIHYPQGNYFDFVLLGHHQHQLHGYQILQRNYFNIRLHYVPVGHKLTYLDEGREKEIPYLRGTPFQLRRGELVLHQRRKKGFSFSYEEIARGTEWPLRYFTPIE</sequence>
<name>A0A6C0IXL7_9ZZZZ</name>
<protein>
    <submittedName>
        <fullName evidence="1">Uncharacterized protein</fullName>
    </submittedName>
</protein>
<proteinExistence type="predicted"/>
<accession>A0A6C0IXL7</accession>
<evidence type="ECO:0000313" key="1">
    <source>
        <dbReference type="EMBL" id="QHT97812.1"/>
    </source>
</evidence>